<name>A0A454D122_VIBHA</name>
<dbReference type="Proteomes" id="UP000008367">
    <property type="component" value="Unassembled WGS sequence"/>
</dbReference>
<evidence type="ECO:0000313" key="1">
    <source>
        <dbReference type="EMBL" id="EKM32359.1"/>
    </source>
</evidence>
<gene>
    <name evidence="1" type="ORF">VCHENC02_2077A</name>
</gene>
<comment type="caution">
    <text evidence="1">The sequence shown here is derived from an EMBL/GenBank/DDBJ whole genome shotgun (WGS) entry which is preliminary data.</text>
</comment>
<evidence type="ECO:0000313" key="2">
    <source>
        <dbReference type="Proteomes" id="UP000008367"/>
    </source>
</evidence>
<proteinExistence type="predicted"/>
<accession>A0A454D122</accession>
<dbReference type="AlphaFoldDB" id="A0A454D122"/>
<feature type="non-terminal residue" evidence="1">
    <location>
        <position position="22"/>
    </location>
</feature>
<sequence>MSALAFCGRTLDVILVKEAYIA</sequence>
<dbReference type="EMBL" id="AJSR01000770">
    <property type="protein sequence ID" value="EKM32359.1"/>
    <property type="molecule type" value="Genomic_DNA"/>
</dbReference>
<reference evidence="1 2" key="1">
    <citation type="submission" date="2012-10" db="EMBL/GenBank/DDBJ databases">
        <title>Genome sequence of Vibrio Cholerae HENC-02.</title>
        <authorList>
            <person name="Eppinger M."/>
            <person name="Hasan N.A."/>
            <person name="Sengamalay N."/>
            <person name="Hine E."/>
            <person name="Su Q."/>
            <person name="Daugherty S.C."/>
            <person name="Young S."/>
            <person name="Sadzewicz L."/>
            <person name="Tallon L."/>
            <person name="Cebula T.A."/>
            <person name="Ravel J."/>
            <person name="Colwell R.R."/>
        </authorList>
    </citation>
    <scope>NUCLEOTIDE SEQUENCE [LARGE SCALE GENOMIC DNA]</scope>
    <source>
        <strain evidence="1 2">HENC-02</strain>
    </source>
</reference>
<organism evidence="1 2">
    <name type="scientific">Vibrio harveyi</name>
    <name type="common">Beneckea harveyi</name>
    <dbReference type="NCBI Taxonomy" id="669"/>
    <lineage>
        <taxon>Bacteria</taxon>
        <taxon>Pseudomonadati</taxon>
        <taxon>Pseudomonadota</taxon>
        <taxon>Gammaproteobacteria</taxon>
        <taxon>Vibrionales</taxon>
        <taxon>Vibrionaceae</taxon>
        <taxon>Vibrio</taxon>
    </lineage>
</organism>
<protein>
    <submittedName>
        <fullName evidence="1">Uncharacterized protein</fullName>
    </submittedName>
</protein>